<keyword evidence="4 7" id="KW-0574">Periplasm</keyword>
<feature type="domain" description="Disulphide bond isomerase DsbC/G N-terminal" evidence="8">
    <location>
        <begin position="31"/>
        <end position="86"/>
    </location>
</feature>
<evidence type="ECO:0000259" key="8">
    <source>
        <dbReference type="Pfam" id="PF10411"/>
    </source>
</evidence>
<evidence type="ECO:0000313" key="10">
    <source>
        <dbReference type="EMBL" id="GAA0859129.1"/>
    </source>
</evidence>
<dbReference type="PANTHER" id="PTHR35272:SF3">
    <property type="entry name" value="THIOL:DISULFIDE INTERCHANGE PROTEIN DSBC"/>
    <property type="match status" value="1"/>
</dbReference>
<evidence type="ECO:0000256" key="6">
    <source>
        <dbReference type="ARBA" id="ARBA00023284"/>
    </source>
</evidence>
<evidence type="ECO:0000256" key="4">
    <source>
        <dbReference type="ARBA" id="ARBA00022764"/>
    </source>
</evidence>
<dbReference type="Pfam" id="PF10411">
    <property type="entry name" value="DsbC_N"/>
    <property type="match status" value="1"/>
</dbReference>
<dbReference type="RefSeq" id="WP_343861680.1">
    <property type="nucleotide sequence ID" value="NZ_BAAAFD010000010.1"/>
</dbReference>
<proteinExistence type="inferred from homology"/>
<comment type="function">
    <text evidence="7">Required for disulfide bond formation in some periplasmic proteins. Acts by transferring its disulfide bond to other proteins and is reduced in the process.</text>
</comment>
<feature type="chain" id="PRO_5045007035" description="Thiol:disulfide interchange protein" evidence="7">
    <location>
        <begin position="20"/>
        <end position="241"/>
    </location>
</feature>
<dbReference type="SUPFAM" id="SSF52833">
    <property type="entry name" value="Thioredoxin-like"/>
    <property type="match status" value="1"/>
</dbReference>
<evidence type="ECO:0000256" key="1">
    <source>
        <dbReference type="ARBA" id="ARBA00004418"/>
    </source>
</evidence>
<dbReference type="InterPro" id="IPR036249">
    <property type="entry name" value="Thioredoxin-like_sf"/>
</dbReference>
<dbReference type="Pfam" id="PF13098">
    <property type="entry name" value="Thioredoxin_2"/>
    <property type="match status" value="1"/>
</dbReference>
<dbReference type="Gene3D" id="3.10.450.70">
    <property type="entry name" value="Disulphide bond isomerase, DsbC/G, N-terminal"/>
    <property type="match status" value="1"/>
</dbReference>
<dbReference type="CDD" id="cd03020">
    <property type="entry name" value="DsbA_DsbC_DsbG"/>
    <property type="match status" value="1"/>
</dbReference>
<evidence type="ECO:0000256" key="7">
    <source>
        <dbReference type="RuleBase" id="RU364038"/>
    </source>
</evidence>
<dbReference type="EMBL" id="BAAAFD010000010">
    <property type="protein sequence ID" value="GAA0859129.1"/>
    <property type="molecule type" value="Genomic_DNA"/>
</dbReference>
<evidence type="ECO:0000256" key="5">
    <source>
        <dbReference type="ARBA" id="ARBA00023157"/>
    </source>
</evidence>
<keyword evidence="11" id="KW-1185">Reference proteome</keyword>
<dbReference type="PANTHER" id="PTHR35272">
    <property type="entry name" value="THIOL:DISULFIDE INTERCHANGE PROTEIN DSBC-RELATED"/>
    <property type="match status" value="1"/>
</dbReference>
<dbReference type="Proteomes" id="UP001500359">
    <property type="component" value="Unassembled WGS sequence"/>
</dbReference>
<feature type="domain" description="Thioredoxin-like fold" evidence="9">
    <location>
        <begin position="116"/>
        <end position="238"/>
    </location>
</feature>
<dbReference type="GO" id="GO:0016853">
    <property type="term" value="F:isomerase activity"/>
    <property type="evidence" value="ECO:0007669"/>
    <property type="project" value="UniProtKB-KW"/>
</dbReference>
<feature type="signal peptide" evidence="7">
    <location>
        <begin position="1"/>
        <end position="19"/>
    </location>
</feature>
<gene>
    <name evidence="10" type="primary">dsbC</name>
    <name evidence="10" type="ORF">GCM10009114_31440</name>
</gene>
<dbReference type="InterPro" id="IPR009094">
    <property type="entry name" value="DiS-bond_isomerase_DsbC/G_N_sf"/>
</dbReference>
<dbReference type="InterPro" id="IPR012336">
    <property type="entry name" value="Thioredoxin-like_fold"/>
</dbReference>
<dbReference type="InterPro" id="IPR018950">
    <property type="entry name" value="DiS-bond_isomerase_DsbC/G_N"/>
</dbReference>
<evidence type="ECO:0000256" key="2">
    <source>
        <dbReference type="ARBA" id="ARBA00009813"/>
    </source>
</evidence>
<reference evidence="11" key="1">
    <citation type="journal article" date="2019" name="Int. J. Syst. Evol. Microbiol.">
        <title>The Global Catalogue of Microorganisms (GCM) 10K type strain sequencing project: providing services to taxonomists for standard genome sequencing and annotation.</title>
        <authorList>
            <consortium name="The Broad Institute Genomics Platform"/>
            <consortium name="The Broad Institute Genome Sequencing Center for Infectious Disease"/>
            <person name="Wu L."/>
            <person name="Ma J."/>
        </authorList>
    </citation>
    <scope>NUCLEOTIDE SEQUENCE [LARGE SCALE GENOMIC DNA]</scope>
    <source>
        <strain evidence="11">JCM 15896</strain>
    </source>
</reference>
<comment type="subcellular location">
    <subcellularLocation>
        <location evidence="1 7">Periplasm</location>
    </subcellularLocation>
</comment>
<keyword evidence="6 7" id="KW-0676">Redox-active center</keyword>
<protein>
    <recommendedName>
        <fullName evidence="7">Thiol:disulfide interchange protein</fullName>
    </recommendedName>
</protein>
<name>A0ABP3X060_9ALTE</name>
<dbReference type="SUPFAM" id="SSF54423">
    <property type="entry name" value="DsbC/DsbG N-terminal domain-like"/>
    <property type="match status" value="1"/>
</dbReference>
<dbReference type="NCBIfam" id="NF008129">
    <property type="entry name" value="PRK10877.1"/>
    <property type="match status" value="1"/>
</dbReference>
<dbReference type="InterPro" id="IPR033954">
    <property type="entry name" value="DiS-bond_Isoase_DsbC/G"/>
</dbReference>
<dbReference type="InterPro" id="IPR051470">
    <property type="entry name" value="Thiol:disulfide_interchange"/>
</dbReference>
<evidence type="ECO:0000256" key="3">
    <source>
        <dbReference type="ARBA" id="ARBA00022729"/>
    </source>
</evidence>
<sequence length="241" mass="26628">MKYGLKMLALGLVASGFMAASFAVEKNTKYEAVKQKIQNVLGFQVLSIGDSPIDGLVQVSTNRGLFYTSDDGKFLVSGKIFNVEKGMRDETESSLAKMRIEGLGEFKDTYIEFTAPEEKYIVNVFTDITCGYCRKLHREMDEYMANGITVRYFAFPRGGVNSKSYRDMVSVWCADDQQHAMTIAKTGGTVEKSNCANAVAQQYEFGQQVGVTGTPNIVLPNGAMIPGYQPARDLRNALDQI</sequence>
<keyword evidence="3 7" id="KW-0732">Signal</keyword>
<evidence type="ECO:0000313" key="11">
    <source>
        <dbReference type="Proteomes" id="UP001500359"/>
    </source>
</evidence>
<comment type="similarity">
    <text evidence="2 7">Belongs to the thioredoxin family. DsbC subfamily.</text>
</comment>
<keyword evidence="10" id="KW-0413">Isomerase</keyword>
<comment type="caution">
    <text evidence="10">The sequence shown here is derived from an EMBL/GenBank/DDBJ whole genome shotgun (WGS) entry which is preliminary data.</text>
</comment>
<organism evidence="10 11">
    <name type="scientific">Aliiglaciecola litoralis</name>
    <dbReference type="NCBI Taxonomy" id="582857"/>
    <lineage>
        <taxon>Bacteria</taxon>
        <taxon>Pseudomonadati</taxon>
        <taxon>Pseudomonadota</taxon>
        <taxon>Gammaproteobacteria</taxon>
        <taxon>Alteromonadales</taxon>
        <taxon>Alteromonadaceae</taxon>
        <taxon>Aliiglaciecola</taxon>
    </lineage>
</organism>
<accession>A0ABP3X060</accession>
<keyword evidence="5" id="KW-1015">Disulfide bond</keyword>
<dbReference type="Gene3D" id="3.40.30.10">
    <property type="entry name" value="Glutaredoxin"/>
    <property type="match status" value="1"/>
</dbReference>
<evidence type="ECO:0000259" key="9">
    <source>
        <dbReference type="Pfam" id="PF13098"/>
    </source>
</evidence>